<accession>A0A7C4Q2L4</accession>
<dbReference type="PANTHER" id="PTHR43731:SF26">
    <property type="entry name" value="RHOMBOID-LIKE PROTEIN 10, CHLOROPLASTIC"/>
    <property type="match status" value="1"/>
</dbReference>
<feature type="transmembrane region" description="Helical" evidence="5">
    <location>
        <begin position="35"/>
        <end position="53"/>
    </location>
</feature>
<dbReference type="InterPro" id="IPR022764">
    <property type="entry name" value="Peptidase_S54_rhomboid_dom"/>
</dbReference>
<feature type="transmembrane region" description="Helical" evidence="5">
    <location>
        <begin position="86"/>
        <end position="106"/>
    </location>
</feature>
<reference evidence="7" key="1">
    <citation type="journal article" date="2020" name="mSystems">
        <title>Genome- and Community-Level Interaction Insights into Carbon Utilization and Element Cycling Functions of Hydrothermarchaeota in Hydrothermal Sediment.</title>
        <authorList>
            <person name="Zhou Z."/>
            <person name="Liu Y."/>
            <person name="Xu W."/>
            <person name="Pan J."/>
            <person name="Luo Z.H."/>
            <person name="Li M."/>
        </authorList>
    </citation>
    <scope>NUCLEOTIDE SEQUENCE [LARGE SCALE GENOMIC DNA]</scope>
    <source>
        <strain evidence="7">SpSt-556</strain>
    </source>
</reference>
<evidence type="ECO:0000256" key="4">
    <source>
        <dbReference type="ARBA" id="ARBA00023136"/>
    </source>
</evidence>
<evidence type="ECO:0000259" key="6">
    <source>
        <dbReference type="Pfam" id="PF01694"/>
    </source>
</evidence>
<proteinExistence type="predicted"/>
<feature type="transmembrane region" description="Helical" evidence="5">
    <location>
        <begin position="142"/>
        <end position="160"/>
    </location>
</feature>
<keyword evidence="4 5" id="KW-0472">Membrane</keyword>
<feature type="transmembrane region" description="Helical" evidence="5">
    <location>
        <begin position="172"/>
        <end position="189"/>
    </location>
</feature>
<dbReference type="SUPFAM" id="SSF144091">
    <property type="entry name" value="Rhomboid-like"/>
    <property type="match status" value="1"/>
</dbReference>
<name>A0A7C4Q2L4_9CHLR</name>
<protein>
    <submittedName>
        <fullName evidence="7">Rhomboid family intramembrane serine protease</fullName>
    </submittedName>
</protein>
<dbReference type="InterPro" id="IPR050925">
    <property type="entry name" value="Rhomboid_protease_S54"/>
</dbReference>
<keyword evidence="3 5" id="KW-1133">Transmembrane helix</keyword>
<sequence length="257" mass="28066">MNHTPYSQYDNEELPPVPPAGPVRIFRRPTSEPPYVTYFMIATCVLAFLGQLFTQTTTGADLLAALGAKVNPLIVAGQYWRLLTPMWLHGSVLHIAFNMYALFIFGSNLERYYGHNRFLLLYLISGFAGNVISFMMTPRPSLGSSTAIFGLLAAQAVFLYQNRTLIQNARSLLVSTLMIAGINLLLGTSPGIDNWGHLGGLIGGLAFAWSAGPIWTVQADFTGVSLVNQRSRRRVALVAVGVTLVFAALAALRIWMG</sequence>
<dbReference type="GO" id="GO:0004252">
    <property type="term" value="F:serine-type endopeptidase activity"/>
    <property type="evidence" value="ECO:0007669"/>
    <property type="project" value="InterPro"/>
</dbReference>
<evidence type="ECO:0000256" key="3">
    <source>
        <dbReference type="ARBA" id="ARBA00022989"/>
    </source>
</evidence>
<dbReference type="Pfam" id="PF01694">
    <property type="entry name" value="Rhomboid"/>
    <property type="match status" value="1"/>
</dbReference>
<keyword evidence="7" id="KW-0645">Protease</keyword>
<comment type="subcellular location">
    <subcellularLocation>
        <location evidence="1">Membrane</location>
        <topology evidence="1">Multi-pass membrane protein</topology>
    </subcellularLocation>
</comment>
<evidence type="ECO:0000256" key="1">
    <source>
        <dbReference type="ARBA" id="ARBA00004141"/>
    </source>
</evidence>
<dbReference type="EMBL" id="DSXR01000036">
    <property type="protein sequence ID" value="HGS86509.1"/>
    <property type="molecule type" value="Genomic_DNA"/>
</dbReference>
<evidence type="ECO:0000256" key="5">
    <source>
        <dbReference type="SAM" id="Phobius"/>
    </source>
</evidence>
<dbReference type="AlphaFoldDB" id="A0A7C4Q2L4"/>
<gene>
    <name evidence="7" type="ORF">ENT17_02715</name>
</gene>
<feature type="domain" description="Peptidase S54 rhomboid" evidence="6">
    <location>
        <begin position="77"/>
        <end position="210"/>
    </location>
</feature>
<keyword evidence="2 5" id="KW-0812">Transmembrane</keyword>
<keyword evidence="7" id="KW-0378">Hydrolase</keyword>
<organism evidence="7">
    <name type="scientific">Bellilinea caldifistulae</name>
    <dbReference type="NCBI Taxonomy" id="360411"/>
    <lineage>
        <taxon>Bacteria</taxon>
        <taxon>Bacillati</taxon>
        <taxon>Chloroflexota</taxon>
        <taxon>Anaerolineae</taxon>
        <taxon>Anaerolineales</taxon>
        <taxon>Anaerolineaceae</taxon>
        <taxon>Bellilinea</taxon>
    </lineage>
</organism>
<dbReference type="Gene3D" id="1.20.1540.10">
    <property type="entry name" value="Rhomboid-like"/>
    <property type="match status" value="1"/>
</dbReference>
<feature type="transmembrane region" description="Helical" evidence="5">
    <location>
        <begin position="118"/>
        <end position="136"/>
    </location>
</feature>
<dbReference type="GO" id="GO:0016020">
    <property type="term" value="C:membrane"/>
    <property type="evidence" value="ECO:0007669"/>
    <property type="project" value="UniProtKB-SubCell"/>
</dbReference>
<dbReference type="GO" id="GO:0006508">
    <property type="term" value="P:proteolysis"/>
    <property type="evidence" value="ECO:0007669"/>
    <property type="project" value="UniProtKB-KW"/>
</dbReference>
<dbReference type="InterPro" id="IPR035952">
    <property type="entry name" value="Rhomboid-like_sf"/>
</dbReference>
<evidence type="ECO:0000313" key="7">
    <source>
        <dbReference type="EMBL" id="HGS86509.1"/>
    </source>
</evidence>
<evidence type="ECO:0000256" key="2">
    <source>
        <dbReference type="ARBA" id="ARBA00022692"/>
    </source>
</evidence>
<feature type="transmembrane region" description="Helical" evidence="5">
    <location>
        <begin position="235"/>
        <end position="256"/>
    </location>
</feature>
<dbReference type="PANTHER" id="PTHR43731">
    <property type="entry name" value="RHOMBOID PROTEASE"/>
    <property type="match status" value="1"/>
</dbReference>
<comment type="caution">
    <text evidence="7">The sequence shown here is derived from an EMBL/GenBank/DDBJ whole genome shotgun (WGS) entry which is preliminary data.</text>
</comment>